<protein>
    <submittedName>
        <fullName evidence="1">Uncharacterized protein</fullName>
    </submittedName>
</protein>
<dbReference type="AlphaFoldDB" id="A0A7H1M830"/>
<keyword evidence="2" id="KW-1185">Reference proteome</keyword>
<dbReference type="Proteomes" id="UP000516412">
    <property type="component" value="Chromosome"/>
</dbReference>
<evidence type="ECO:0000313" key="2">
    <source>
        <dbReference type="Proteomes" id="UP000516412"/>
    </source>
</evidence>
<proteinExistence type="predicted"/>
<sequence>MMSSKRFGSSVRLRFVHGVDDVPTHPLAALFGNIITIVSALNINPQMDTLPLFMCLLYMMLRYSQTKKLMNSKRFQNDIA</sequence>
<reference evidence="1" key="1">
    <citation type="submission" date="2024-06" db="EMBL/GenBank/DDBJ databases">
        <title>Complete Genome Sequence of mouse commensal type strain Neisseria musculi.</title>
        <authorList>
            <person name="Thapa E."/>
            <person name="Aluvathingal J."/>
            <person name="Nadendla S."/>
            <person name="Mehta A."/>
            <person name="Tettelin H."/>
            <person name="Weyand N.J."/>
        </authorList>
    </citation>
    <scope>NUCLEOTIDE SEQUENCE</scope>
    <source>
        <strain evidence="1">NW831</strain>
    </source>
</reference>
<dbReference type="KEGG" id="nmus:H7A79_0393"/>
<name>A0A7H1M830_9NEIS</name>
<accession>A0A7H1M830</accession>
<gene>
    <name evidence="1" type="ORF">H7A79_0393</name>
</gene>
<dbReference type="EMBL" id="CP060414">
    <property type="protein sequence ID" value="QNT57795.1"/>
    <property type="molecule type" value="Genomic_DNA"/>
</dbReference>
<organism evidence="1 2">
    <name type="scientific">Neisseria musculi</name>
    <dbReference type="NCBI Taxonomy" id="1815583"/>
    <lineage>
        <taxon>Bacteria</taxon>
        <taxon>Pseudomonadati</taxon>
        <taxon>Pseudomonadota</taxon>
        <taxon>Betaproteobacteria</taxon>
        <taxon>Neisseriales</taxon>
        <taxon>Neisseriaceae</taxon>
        <taxon>Neisseria</taxon>
    </lineage>
</organism>
<evidence type="ECO:0000313" key="1">
    <source>
        <dbReference type="EMBL" id="QNT57795.1"/>
    </source>
</evidence>